<proteinExistence type="predicted"/>
<name>A0AAN8NWV9_POLSC</name>
<comment type="caution">
    <text evidence="2">The sequence shown here is derived from an EMBL/GenBank/DDBJ whole genome shotgun (WGS) entry which is preliminary data.</text>
</comment>
<evidence type="ECO:0000313" key="3">
    <source>
        <dbReference type="Proteomes" id="UP001372834"/>
    </source>
</evidence>
<feature type="region of interest" description="Disordered" evidence="1">
    <location>
        <begin position="93"/>
        <end position="119"/>
    </location>
</feature>
<evidence type="ECO:0000256" key="1">
    <source>
        <dbReference type="SAM" id="MobiDB-lite"/>
    </source>
</evidence>
<dbReference type="Proteomes" id="UP001372834">
    <property type="component" value="Unassembled WGS sequence"/>
</dbReference>
<protein>
    <submittedName>
        <fullName evidence="2">Uncharacterized protein</fullName>
    </submittedName>
</protein>
<dbReference type="AlphaFoldDB" id="A0AAN8NWV9"/>
<sequence>MAECNLVLEQIRVRKKYIENFIALDKKYFDGEKLERKKIRRKAVRAVSMLLTKMCEDLKYNNQGKWWKPEVNSKQCGTAKRYDKTRRPDDCHDITYQVPDTRYQTKNSENPDENTNNRTKLGTQVLGHVPALCSA</sequence>
<reference evidence="2 3" key="1">
    <citation type="submission" date="2023-10" db="EMBL/GenBank/DDBJ databases">
        <title>Genomes of two closely related lineages of the louse Polyplax serrata with different host specificities.</title>
        <authorList>
            <person name="Martinu J."/>
            <person name="Tarabai H."/>
            <person name="Stefka J."/>
            <person name="Hypsa V."/>
        </authorList>
    </citation>
    <scope>NUCLEOTIDE SEQUENCE [LARGE SCALE GENOMIC DNA]</scope>
    <source>
        <strain evidence="2">HR10_N</strain>
    </source>
</reference>
<gene>
    <name evidence="2" type="ORF">RUM43_003518</name>
</gene>
<feature type="compositionally biased region" description="Polar residues" evidence="1">
    <location>
        <begin position="102"/>
        <end position="119"/>
    </location>
</feature>
<accession>A0AAN8NWV9</accession>
<dbReference type="EMBL" id="JAWJWE010000036">
    <property type="protein sequence ID" value="KAK6629700.1"/>
    <property type="molecule type" value="Genomic_DNA"/>
</dbReference>
<evidence type="ECO:0000313" key="2">
    <source>
        <dbReference type="EMBL" id="KAK6629700.1"/>
    </source>
</evidence>
<organism evidence="2 3">
    <name type="scientific">Polyplax serrata</name>
    <name type="common">Common mouse louse</name>
    <dbReference type="NCBI Taxonomy" id="468196"/>
    <lineage>
        <taxon>Eukaryota</taxon>
        <taxon>Metazoa</taxon>
        <taxon>Ecdysozoa</taxon>
        <taxon>Arthropoda</taxon>
        <taxon>Hexapoda</taxon>
        <taxon>Insecta</taxon>
        <taxon>Pterygota</taxon>
        <taxon>Neoptera</taxon>
        <taxon>Paraneoptera</taxon>
        <taxon>Psocodea</taxon>
        <taxon>Troctomorpha</taxon>
        <taxon>Phthiraptera</taxon>
        <taxon>Anoplura</taxon>
        <taxon>Polyplacidae</taxon>
        <taxon>Polyplax</taxon>
    </lineage>
</organism>